<dbReference type="SMART" id="SM00530">
    <property type="entry name" value="HTH_XRE"/>
    <property type="match status" value="1"/>
</dbReference>
<dbReference type="Proteomes" id="UP001596380">
    <property type="component" value="Unassembled WGS sequence"/>
</dbReference>
<reference evidence="3" key="1">
    <citation type="journal article" date="2019" name="Int. J. Syst. Evol. Microbiol.">
        <title>The Global Catalogue of Microorganisms (GCM) 10K type strain sequencing project: providing services to taxonomists for standard genome sequencing and annotation.</title>
        <authorList>
            <consortium name="The Broad Institute Genomics Platform"/>
            <consortium name="The Broad Institute Genome Sequencing Center for Infectious Disease"/>
            <person name="Wu L."/>
            <person name="Ma J."/>
        </authorList>
    </citation>
    <scope>NUCLEOTIDE SEQUENCE [LARGE SCALE GENOMIC DNA]</scope>
    <source>
        <strain evidence="3">JCM 3369</strain>
    </source>
</reference>
<gene>
    <name evidence="2" type="ORF">ACFQKB_12140</name>
</gene>
<proteinExistence type="predicted"/>
<name>A0ABW2CHY6_9ACTN</name>
<organism evidence="2 3">
    <name type="scientific">Actinomadura yumaensis</name>
    <dbReference type="NCBI Taxonomy" id="111807"/>
    <lineage>
        <taxon>Bacteria</taxon>
        <taxon>Bacillati</taxon>
        <taxon>Actinomycetota</taxon>
        <taxon>Actinomycetes</taxon>
        <taxon>Streptosporangiales</taxon>
        <taxon>Thermomonosporaceae</taxon>
        <taxon>Actinomadura</taxon>
    </lineage>
</organism>
<evidence type="ECO:0000313" key="3">
    <source>
        <dbReference type="Proteomes" id="UP001596380"/>
    </source>
</evidence>
<comment type="caution">
    <text evidence="2">The sequence shown here is derived from an EMBL/GenBank/DDBJ whole genome shotgun (WGS) entry which is preliminary data.</text>
</comment>
<dbReference type="SUPFAM" id="SSF47413">
    <property type="entry name" value="lambda repressor-like DNA-binding domains"/>
    <property type="match status" value="1"/>
</dbReference>
<dbReference type="InterPro" id="IPR010982">
    <property type="entry name" value="Lambda_DNA-bd_dom_sf"/>
</dbReference>
<evidence type="ECO:0000313" key="2">
    <source>
        <dbReference type="EMBL" id="MFC6880511.1"/>
    </source>
</evidence>
<dbReference type="Pfam" id="PF19054">
    <property type="entry name" value="DUF5753"/>
    <property type="match status" value="1"/>
</dbReference>
<dbReference type="EMBL" id="JBHSXS010000005">
    <property type="protein sequence ID" value="MFC6880511.1"/>
    <property type="molecule type" value="Genomic_DNA"/>
</dbReference>
<accession>A0ABW2CHY6</accession>
<dbReference type="Gene3D" id="1.10.260.40">
    <property type="entry name" value="lambda repressor-like DNA-binding domains"/>
    <property type="match status" value="1"/>
</dbReference>
<protein>
    <submittedName>
        <fullName evidence="2">Helix-turn-helix domain-containing protein</fullName>
    </submittedName>
</protein>
<feature type="domain" description="HTH cro/C1-type" evidence="1">
    <location>
        <begin position="10"/>
        <end position="64"/>
    </location>
</feature>
<dbReference type="RefSeq" id="WP_378044763.1">
    <property type="nucleotide sequence ID" value="NZ_JBHSXE010000001.1"/>
</dbReference>
<dbReference type="InterPro" id="IPR001387">
    <property type="entry name" value="Cro/C1-type_HTH"/>
</dbReference>
<dbReference type="InterPro" id="IPR043917">
    <property type="entry name" value="DUF5753"/>
</dbReference>
<dbReference type="CDD" id="cd00093">
    <property type="entry name" value="HTH_XRE"/>
    <property type="match status" value="1"/>
</dbReference>
<keyword evidence="3" id="KW-1185">Reference proteome</keyword>
<dbReference type="PROSITE" id="PS50943">
    <property type="entry name" value="HTH_CROC1"/>
    <property type="match status" value="1"/>
</dbReference>
<evidence type="ECO:0000259" key="1">
    <source>
        <dbReference type="PROSITE" id="PS50943"/>
    </source>
</evidence>
<sequence length="277" mass="31566">MRQRRLRVELRRSRDGSGLTQDQVAESLDWSLSKVIRIESGAVNISTTDLRALLSLYGVAEERIAELVTLARAARERAWWSGYKKVISQQYYDLIGYESAAAAIRQFEPLVIPGLLQTQEYAHAYISGIISPERRGDVDALVEVRMRRQEILERDHPPLLFFIVDESTVRRQIGGPRVMREQLRHLVELASHPQVVIEVVPFTAGVHPGLQGAFTILEFASAEDDDVLHLESPRDMRVTRDLQEAVVTYRETFEQLRELSLRPEGTAVLLNRLAEEL</sequence>
<dbReference type="Pfam" id="PF13560">
    <property type="entry name" value="HTH_31"/>
    <property type="match status" value="1"/>
</dbReference>